<name>A0ABQ0C9V6_9PROT</name>
<dbReference type="SMART" id="SM00226">
    <property type="entry name" value="LMWPc"/>
    <property type="match status" value="1"/>
</dbReference>
<dbReference type="Pfam" id="PF01895">
    <property type="entry name" value="PhoU"/>
    <property type="match status" value="2"/>
</dbReference>
<dbReference type="PANTHER" id="PTHR42930:SF3">
    <property type="entry name" value="PHOSPHATE-SPECIFIC TRANSPORT SYSTEM ACCESSORY PROTEIN PHOU"/>
    <property type="match status" value="1"/>
</dbReference>
<sequence>MPIYEKRLQQDLNQIRQAVAEMGAGVENALKNAVQSLLSGNEALANLTILMDEPLDRRCQQVDQMCHAFIARHLPSAGHLRLISSSLRMIYELERIADYAVNICREGLDLEGPPSGILRQELESMANASRNMLHQALAAFIQENAGLARSTMELNAQLNKGLEQAIRDLVAEGDSHAGHSRDIVDLYVIFTMLERVGNRATNLCEEVVFWLTGEMPPAKVINVLFLDEENSALGLMAEAMANKGYEKACRFSSAGRTPAKAPDLRAVEFMRGIGIDISEMQPRGLSQVNLDAIDVIIALQGRVRSYIAKPPFHAAFLDWDVGALPEANEERNSANRRYEEIYRDLAGQLRELMDILAGREGV</sequence>
<keyword evidence="4" id="KW-1185">Reference proteome</keyword>
<proteinExistence type="inferred from homology"/>
<feature type="domain" description="Phosphotyrosine protein phosphatase I" evidence="2">
    <location>
        <begin position="221"/>
        <end position="359"/>
    </location>
</feature>
<dbReference type="Gene3D" id="3.40.50.2300">
    <property type="match status" value="1"/>
</dbReference>
<dbReference type="Gene3D" id="1.20.58.220">
    <property type="entry name" value="Phosphate transport system protein phou homolog 2, domain 2"/>
    <property type="match status" value="1"/>
</dbReference>
<dbReference type="InterPro" id="IPR028366">
    <property type="entry name" value="PhoU"/>
</dbReference>
<dbReference type="InterPro" id="IPR023485">
    <property type="entry name" value="Ptyr_pPase"/>
</dbReference>
<evidence type="ECO:0000259" key="2">
    <source>
        <dbReference type="SMART" id="SM00226"/>
    </source>
</evidence>
<accession>A0ABQ0C9V6</accession>
<dbReference type="Proteomes" id="UP001628193">
    <property type="component" value="Unassembled WGS sequence"/>
</dbReference>
<evidence type="ECO:0000313" key="3">
    <source>
        <dbReference type="EMBL" id="GAB0057676.1"/>
    </source>
</evidence>
<dbReference type="SUPFAM" id="SSF109755">
    <property type="entry name" value="PhoU-like"/>
    <property type="match status" value="1"/>
</dbReference>
<protein>
    <recommendedName>
        <fullName evidence="2">Phosphotyrosine protein phosphatase I domain-containing protein</fullName>
    </recommendedName>
</protein>
<dbReference type="Pfam" id="PF01451">
    <property type="entry name" value="LMWPc"/>
    <property type="match status" value="1"/>
</dbReference>
<dbReference type="EMBL" id="BAAFGK010000004">
    <property type="protein sequence ID" value="GAB0057676.1"/>
    <property type="molecule type" value="Genomic_DNA"/>
</dbReference>
<dbReference type="InterPro" id="IPR038078">
    <property type="entry name" value="PhoU-like_sf"/>
</dbReference>
<reference evidence="3 4" key="1">
    <citation type="submission" date="2024-09" db="EMBL/GenBank/DDBJ databases">
        <title>Draft genome sequence of Candidatus Magnetaquicoccaceae bacterium FCR-1.</title>
        <authorList>
            <person name="Shimoshige H."/>
            <person name="Shimamura S."/>
            <person name="Taoka A."/>
            <person name="Kobayashi H."/>
            <person name="Maekawa T."/>
        </authorList>
    </citation>
    <scope>NUCLEOTIDE SEQUENCE [LARGE SCALE GENOMIC DNA]</scope>
    <source>
        <strain evidence="3 4">FCR-1</strain>
    </source>
</reference>
<dbReference type="InterPro" id="IPR026022">
    <property type="entry name" value="PhoU_dom"/>
</dbReference>
<comment type="similarity">
    <text evidence="1">Belongs to the PhoU family.</text>
</comment>
<gene>
    <name evidence="3" type="ORF">SIID45300_02008</name>
</gene>
<evidence type="ECO:0000313" key="4">
    <source>
        <dbReference type="Proteomes" id="UP001628193"/>
    </source>
</evidence>
<dbReference type="RefSeq" id="WP_420905368.1">
    <property type="nucleotide sequence ID" value="NZ_BAAFGK010000004.1"/>
</dbReference>
<evidence type="ECO:0000256" key="1">
    <source>
        <dbReference type="ARBA" id="ARBA00008107"/>
    </source>
</evidence>
<comment type="caution">
    <text evidence="3">The sequence shown here is derived from an EMBL/GenBank/DDBJ whole genome shotgun (WGS) entry which is preliminary data.</text>
</comment>
<dbReference type="PANTHER" id="PTHR42930">
    <property type="entry name" value="PHOSPHATE-SPECIFIC TRANSPORT SYSTEM ACCESSORY PROTEIN PHOU"/>
    <property type="match status" value="1"/>
</dbReference>
<organism evidence="3 4">
    <name type="scientific">Candidatus Magnetaquiglobus chichijimensis</name>
    <dbReference type="NCBI Taxonomy" id="3141448"/>
    <lineage>
        <taxon>Bacteria</taxon>
        <taxon>Pseudomonadati</taxon>
        <taxon>Pseudomonadota</taxon>
        <taxon>Magnetococcia</taxon>
        <taxon>Magnetococcales</taxon>
        <taxon>Candidatus Magnetaquicoccaceae</taxon>
        <taxon>Candidatus Magnetaquiglobus</taxon>
    </lineage>
</organism>
<dbReference type="NCBIfam" id="TIGR02135">
    <property type="entry name" value="phoU_full"/>
    <property type="match status" value="1"/>
</dbReference>
<dbReference type="InterPro" id="IPR036196">
    <property type="entry name" value="Ptyr_pPase_sf"/>
</dbReference>
<dbReference type="SUPFAM" id="SSF52788">
    <property type="entry name" value="Phosphotyrosine protein phosphatases I"/>
    <property type="match status" value="1"/>
</dbReference>